<dbReference type="FunFam" id="3.30.565.10:FF:000006">
    <property type="entry name" value="Sensor histidine kinase WalK"/>
    <property type="match status" value="1"/>
</dbReference>
<evidence type="ECO:0000313" key="17">
    <source>
        <dbReference type="EMBL" id="PKR78883.1"/>
    </source>
</evidence>
<dbReference type="CDD" id="cd06225">
    <property type="entry name" value="HAMP"/>
    <property type="match status" value="1"/>
</dbReference>
<dbReference type="Gene3D" id="6.10.340.10">
    <property type="match status" value="1"/>
</dbReference>
<keyword evidence="8" id="KW-0547">Nucleotide-binding</keyword>
<feature type="domain" description="HAMP" evidence="16">
    <location>
        <begin position="189"/>
        <end position="241"/>
    </location>
</feature>
<dbReference type="Pfam" id="PF02518">
    <property type="entry name" value="HATPase_c"/>
    <property type="match status" value="1"/>
</dbReference>
<evidence type="ECO:0000256" key="8">
    <source>
        <dbReference type="ARBA" id="ARBA00022741"/>
    </source>
</evidence>
<evidence type="ECO:0000256" key="6">
    <source>
        <dbReference type="ARBA" id="ARBA00022679"/>
    </source>
</evidence>
<dbReference type="RefSeq" id="WP_101330627.1">
    <property type="nucleotide sequence ID" value="NZ_PJNH01000001.1"/>
</dbReference>
<dbReference type="SMART" id="SM00304">
    <property type="entry name" value="HAMP"/>
    <property type="match status" value="1"/>
</dbReference>
<dbReference type="GO" id="GO:0000156">
    <property type="term" value="F:phosphorelay response regulator activity"/>
    <property type="evidence" value="ECO:0007669"/>
    <property type="project" value="TreeGrafter"/>
</dbReference>
<dbReference type="InterPro" id="IPR035965">
    <property type="entry name" value="PAS-like_dom_sf"/>
</dbReference>
<dbReference type="GO" id="GO:0030295">
    <property type="term" value="F:protein kinase activator activity"/>
    <property type="evidence" value="ECO:0007669"/>
    <property type="project" value="TreeGrafter"/>
</dbReference>
<dbReference type="InterPro" id="IPR036097">
    <property type="entry name" value="HisK_dim/P_sf"/>
</dbReference>
<dbReference type="CDD" id="cd00082">
    <property type="entry name" value="HisKA"/>
    <property type="match status" value="1"/>
</dbReference>
<evidence type="ECO:0000313" key="18">
    <source>
        <dbReference type="Proteomes" id="UP000243524"/>
    </source>
</evidence>
<dbReference type="GO" id="GO:0007234">
    <property type="term" value="P:osmosensory signaling via phosphorelay pathway"/>
    <property type="evidence" value="ECO:0007669"/>
    <property type="project" value="TreeGrafter"/>
</dbReference>
<dbReference type="SMART" id="SM00388">
    <property type="entry name" value="HisKA"/>
    <property type="match status" value="1"/>
</dbReference>
<reference evidence="17 18" key="1">
    <citation type="submission" date="2017-06" db="EMBL/GenBank/DDBJ databases">
        <title>the draft geome sequence of Illustriluteabacillus marina B3227.</title>
        <authorList>
            <person name="He R.-H."/>
            <person name="Du Z.-J."/>
        </authorList>
    </citation>
    <scope>NUCLEOTIDE SEQUENCE [LARGE SCALE GENOMIC DNA]</scope>
    <source>
        <strain evidence="17 18">B3227</strain>
    </source>
</reference>
<protein>
    <recommendedName>
        <fullName evidence="3">histidine kinase</fullName>
        <ecNumber evidence="3">2.7.13.3</ecNumber>
    </recommendedName>
</protein>
<dbReference type="PANTHER" id="PTHR42878">
    <property type="entry name" value="TWO-COMPONENT HISTIDINE KINASE"/>
    <property type="match status" value="1"/>
</dbReference>
<evidence type="ECO:0000256" key="3">
    <source>
        <dbReference type="ARBA" id="ARBA00012438"/>
    </source>
</evidence>
<keyword evidence="13 14" id="KW-0472">Membrane</keyword>
<dbReference type="Proteomes" id="UP000243524">
    <property type="component" value="Unassembled WGS sequence"/>
</dbReference>
<dbReference type="SUPFAM" id="SSF158472">
    <property type="entry name" value="HAMP domain-like"/>
    <property type="match status" value="1"/>
</dbReference>
<dbReference type="EMBL" id="PJNH01000001">
    <property type="protein sequence ID" value="PKR78883.1"/>
    <property type="molecule type" value="Genomic_DNA"/>
</dbReference>
<name>A0A2I0QX12_9BACI</name>
<accession>A0A2I0QX12</accession>
<comment type="caution">
    <text evidence="17">The sequence shown here is derived from an EMBL/GenBank/DDBJ whole genome shotgun (WGS) entry which is preliminary data.</text>
</comment>
<keyword evidence="10" id="KW-0067">ATP-binding</keyword>
<evidence type="ECO:0000256" key="5">
    <source>
        <dbReference type="ARBA" id="ARBA00022553"/>
    </source>
</evidence>
<evidence type="ECO:0000259" key="15">
    <source>
        <dbReference type="PROSITE" id="PS50109"/>
    </source>
</evidence>
<keyword evidence="4" id="KW-1003">Cell membrane</keyword>
<evidence type="ECO:0000256" key="2">
    <source>
        <dbReference type="ARBA" id="ARBA00004651"/>
    </source>
</evidence>
<evidence type="ECO:0000256" key="7">
    <source>
        <dbReference type="ARBA" id="ARBA00022692"/>
    </source>
</evidence>
<dbReference type="PROSITE" id="PS50109">
    <property type="entry name" value="HIS_KIN"/>
    <property type="match status" value="1"/>
</dbReference>
<evidence type="ECO:0000256" key="10">
    <source>
        <dbReference type="ARBA" id="ARBA00022840"/>
    </source>
</evidence>
<dbReference type="Gene3D" id="3.30.565.10">
    <property type="entry name" value="Histidine kinase-like ATPase, C-terminal domain"/>
    <property type="match status" value="1"/>
</dbReference>
<dbReference type="InterPro" id="IPR003594">
    <property type="entry name" value="HATPase_dom"/>
</dbReference>
<comment type="subcellular location">
    <subcellularLocation>
        <location evidence="2">Cell membrane</location>
        <topology evidence="2">Multi-pass membrane protein</topology>
    </subcellularLocation>
</comment>
<dbReference type="AlphaFoldDB" id="A0A2I0QX12"/>
<gene>
    <name evidence="17" type="ORF">CEY16_03765</name>
</gene>
<dbReference type="SUPFAM" id="SSF55874">
    <property type="entry name" value="ATPase domain of HSP90 chaperone/DNA topoisomerase II/histidine kinase"/>
    <property type="match status" value="1"/>
</dbReference>
<keyword evidence="18" id="KW-1185">Reference proteome</keyword>
<evidence type="ECO:0000256" key="4">
    <source>
        <dbReference type="ARBA" id="ARBA00022475"/>
    </source>
</evidence>
<evidence type="ECO:0000256" key="13">
    <source>
        <dbReference type="ARBA" id="ARBA00023136"/>
    </source>
</evidence>
<comment type="catalytic activity">
    <reaction evidence="1">
        <text>ATP + protein L-histidine = ADP + protein N-phospho-L-histidine.</text>
        <dbReference type="EC" id="2.7.13.3"/>
    </reaction>
</comment>
<dbReference type="Pfam" id="PF00672">
    <property type="entry name" value="HAMP"/>
    <property type="match status" value="1"/>
</dbReference>
<evidence type="ECO:0000259" key="16">
    <source>
        <dbReference type="PROSITE" id="PS50885"/>
    </source>
</evidence>
<keyword evidence="12" id="KW-0902">Two-component regulatory system</keyword>
<dbReference type="InterPro" id="IPR003660">
    <property type="entry name" value="HAMP_dom"/>
</dbReference>
<sequence length="589" mass="67358">MFWKSVVFKLWFTIILLVAFILMIVTVLLLEFFENFYVNEAEENLLNQAGNVATVLHEHDDETLQMETIDQLMDPSTQLTIFFNEHRYWQNEATSEENGAIDPSWFISNEKINQVLNEREEVKKITTFEGSDTELVVVGTPTLDGEGAVYVYQSLDVVQETTTHATKLILITATIAIILTTVFAFFLSNRITAPLIKMRKAASELSRGEFHTKVPVLTYDEIGELANSFNRMRRQLNFHITALNQEKSQLSSILKSMADGVVTVNRKNEIMLINPPAEQFLERFAFENEQDSLDLPKEIQEDFDKVLRNEQEILKEVTTQGRVFVLVMTPLYNESVIRGVVTIIRDMTEERQLDKLRKDFLANVSHELRTPISMMQGYSEAIVDDVAETKEEKQELAQIIYEESLRMGRLVNDLLDLARMEAGHIHLNREKVPLKPFIDRISKKFTSIASEQQVDLKTDFQAPHEFIHFDPDRLEQVMTNLIDNALRHTPSDGTVSVIVEGDKDDLVVHVHDNGSGISEEDLPFIFERFYKSDKARTRNSEKKGTGLGLSITKHIIEAHGGNIYAKSKVDEGTTFTFSLPLYNDQIQEG</sequence>
<dbReference type="InterPro" id="IPR041328">
    <property type="entry name" value="HisK_sensor"/>
</dbReference>
<dbReference type="Pfam" id="PF00512">
    <property type="entry name" value="HisKA"/>
    <property type="match status" value="1"/>
</dbReference>
<dbReference type="FunFam" id="1.10.287.130:FF:000001">
    <property type="entry name" value="Two-component sensor histidine kinase"/>
    <property type="match status" value="1"/>
</dbReference>
<dbReference type="Gene3D" id="3.30.450.20">
    <property type="entry name" value="PAS domain"/>
    <property type="match status" value="1"/>
</dbReference>
<feature type="transmembrane region" description="Helical" evidence="14">
    <location>
        <begin position="6"/>
        <end position="30"/>
    </location>
</feature>
<keyword evidence="6" id="KW-0808">Transferase</keyword>
<evidence type="ECO:0000256" key="9">
    <source>
        <dbReference type="ARBA" id="ARBA00022777"/>
    </source>
</evidence>
<evidence type="ECO:0000256" key="12">
    <source>
        <dbReference type="ARBA" id="ARBA00023012"/>
    </source>
</evidence>
<keyword evidence="5" id="KW-0597">Phosphoprotein</keyword>
<organism evidence="17 18">
    <name type="scientific">Halalkalibacillus sediminis</name>
    <dbReference type="NCBI Taxonomy" id="2018042"/>
    <lineage>
        <taxon>Bacteria</taxon>
        <taxon>Bacillati</taxon>
        <taxon>Bacillota</taxon>
        <taxon>Bacilli</taxon>
        <taxon>Bacillales</taxon>
        <taxon>Bacillaceae</taxon>
        <taxon>Halalkalibacillus</taxon>
    </lineage>
</organism>
<dbReference type="InterPro" id="IPR005467">
    <property type="entry name" value="His_kinase_dom"/>
</dbReference>
<dbReference type="PRINTS" id="PR00344">
    <property type="entry name" value="BCTRLSENSOR"/>
</dbReference>
<dbReference type="GO" id="GO:0005524">
    <property type="term" value="F:ATP binding"/>
    <property type="evidence" value="ECO:0007669"/>
    <property type="project" value="UniProtKB-KW"/>
</dbReference>
<dbReference type="SMART" id="SM00387">
    <property type="entry name" value="HATPase_c"/>
    <property type="match status" value="1"/>
</dbReference>
<evidence type="ECO:0000256" key="1">
    <source>
        <dbReference type="ARBA" id="ARBA00000085"/>
    </source>
</evidence>
<dbReference type="Pfam" id="PF18698">
    <property type="entry name" value="HisK_sensor"/>
    <property type="match status" value="1"/>
</dbReference>
<proteinExistence type="predicted"/>
<feature type="transmembrane region" description="Helical" evidence="14">
    <location>
        <begin position="168"/>
        <end position="187"/>
    </location>
</feature>
<dbReference type="GO" id="GO:0000155">
    <property type="term" value="F:phosphorelay sensor kinase activity"/>
    <property type="evidence" value="ECO:0007669"/>
    <property type="project" value="InterPro"/>
</dbReference>
<dbReference type="EC" id="2.7.13.3" evidence="3"/>
<dbReference type="InterPro" id="IPR003661">
    <property type="entry name" value="HisK_dim/P_dom"/>
</dbReference>
<dbReference type="InterPro" id="IPR036890">
    <property type="entry name" value="HATPase_C_sf"/>
</dbReference>
<dbReference type="PANTHER" id="PTHR42878:SF3">
    <property type="entry name" value="HISTIDINE PROTEIN KINASE SAES"/>
    <property type="match status" value="1"/>
</dbReference>
<keyword evidence="7 14" id="KW-0812">Transmembrane</keyword>
<dbReference type="GO" id="GO:0005886">
    <property type="term" value="C:plasma membrane"/>
    <property type="evidence" value="ECO:0007669"/>
    <property type="project" value="UniProtKB-SubCell"/>
</dbReference>
<feature type="domain" description="Histidine kinase" evidence="15">
    <location>
        <begin position="363"/>
        <end position="583"/>
    </location>
</feature>
<dbReference type="InterPro" id="IPR004358">
    <property type="entry name" value="Sig_transdc_His_kin-like_C"/>
</dbReference>
<dbReference type="InterPro" id="IPR050351">
    <property type="entry name" value="BphY/WalK/GraS-like"/>
</dbReference>
<dbReference type="PROSITE" id="PS50885">
    <property type="entry name" value="HAMP"/>
    <property type="match status" value="1"/>
</dbReference>
<keyword evidence="9 17" id="KW-0418">Kinase</keyword>
<keyword evidence="11 14" id="KW-1133">Transmembrane helix</keyword>
<evidence type="ECO:0000256" key="14">
    <source>
        <dbReference type="SAM" id="Phobius"/>
    </source>
</evidence>
<dbReference type="SUPFAM" id="SSF47384">
    <property type="entry name" value="Homodimeric domain of signal transducing histidine kinase"/>
    <property type="match status" value="1"/>
</dbReference>
<dbReference type="CDD" id="cd00075">
    <property type="entry name" value="HATPase"/>
    <property type="match status" value="1"/>
</dbReference>
<dbReference type="OrthoDB" id="9813151at2"/>
<dbReference type="SUPFAM" id="SSF55785">
    <property type="entry name" value="PYP-like sensor domain (PAS domain)"/>
    <property type="match status" value="1"/>
</dbReference>
<dbReference type="Gene3D" id="1.10.287.130">
    <property type="match status" value="1"/>
</dbReference>
<evidence type="ECO:0000256" key="11">
    <source>
        <dbReference type="ARBA" id="ARBA00022989"/>
    </source>
</evidence>